<evidence type="ECO:0008006" key="4">
    <source>
        <dbReference type="Google" id="ProtNLM"/>
    </source>
</evidence>
<dbReference type="Proteomes" id="UP000193380">
    <property type="component" value="Unassembled WGS sequence"/>
</dbReference>
<dbReference type="EMBL" id="FR904755">
    <property type="protein sequence ID" value="CDQ71222.1"/>
    <property type="molecule type" value="Genomic_DNA"/>
</dbReference>
<dbReference type="AlphaFoldDB" id="A0A060WW81"/>
<reference evidence="2" key="2">
    <citation type="submission" date="2014-03" db="EMBL/GenBank/DDBJ databases">
        <authorList>
            <person name="Genoscope - CEA"/>
        </authorList>
    </citation>
    <scope>NUCLEOTIDE SEQUENCE</scope>
</reference>
<proteinExistence type="inferred from homology"/>
<dbReference type="PANTHER" id="PTHR16476:SF4">
    <property type="entry name" value="PROTEIN FAM216A"/>
    <property type="match status" value="1"/>
</dbReference>
<accession>A0A060WW81</accession>
<name>A0A060WW81_ONCMY</name>
<reference evidence="2" key="1">
    <citation type="journal article" date="2014" name="Nat. Commun.">
        <title>The rainbow trout genome provides novel insights into evolution after whole-genome duplication in vertebrates.</title>
        <authorList>
            <person name="Berthelot C."/>
            <person name="Brunet F."/>
            <person name="Chalopin D."/>
            <person name="Juanchich A."/>
            <person name="Bernard M."/>
            <person name="Noel B."/>
            <person name="Bento P."/>
            <person name="Da Silva C."/>
            <person name="Labadie K."/>
            <person name="Alberti A."/>
            <person name="Aury J.M."/>
            <person name="Louis A."/>
            <person name="Dehais P."/>
            <person name="Bardou P."/>
            <person name="Montfort J."/>
            <person name="Klopp C."/>
            <person name="Cabau C."/>
            <person name="Gaspin C."/>
            <person name="Thorgaard G.H."/>
            <person name="Boussaha M."/>
            <person name="Quillet E."/>
            <person name="Guyomard R."/>
            <person name="Galiana D."/>
            <person name="Bobe J."/>
            <person name="Volff J.N."/>
            <person name="Genet C."/>
            <person name="Wincker P."/>
            <person name="Jaillon O."/>
            <person name="Roest Crollius H."/>
            <person name="Guiguen Y."/>
        </authorList>
    </citation>
    <scope>NUCLEOTIDE SEQUENCE [LARGE SCALE GENOMIC DNA]</scope>
</reference>
<dbReference type="InterPro" id="IPR029373">
    <property type="entry name" value="FAM216"/>
</dbReference>
<evidence type="ECO:0000313" key="3">
    <source>
        <dbReference type="Proteomes" id="UP000193380"/>
    </source>
</evidence>
<organism evidence="2 3">
    <name type="scientific">Oncorhynchus mykiss</name>
    <name type="common">Rainbow trout</name>
    <name type="synonym">Salmo gairdneri</name>
    <dbReference type="NCBI Taxonomy" id="8022"/>
    <lineage>
        <taxon>Eukaryota</taxon>
        <taxon>Metazoa</taxon>
        <taxon>Chordata</taxon>
        <taxon>Craniata</taxon>
        <taxon>Vertebrata</taxon>
        <taxon>Euteleostomi</taxon>
        <taxon>Actinopterygii</taxon>
        <taxon>Neopterygii</taxon>
        <taxon>Teleostei</taxon>
        <taxon>Protacanthopterygii</taxon>
        <taxon>Salmoniformes</taxon>
        <taxon>Salmonidae</taxon>
        <taxon>Salmoninae</taxon>
        <taxon>Oncorhynchus</taxon>
    </lineage>
</organism>
<dbReference type="PANTHER" id="PTHR16476">
    <property type="entry name" value="FAMILY WITH SEQUENCE SIMILARITY 216 MEMBER A"/>
    <property type="match status" value="1"/>
</dbReference>
<sequence>MRKQVTFVEEIRKGDRLIKRGGSRVLATRSAESNNMYHHRYIDSEHVYKEQNTRVEMHRTAHFKVPDHQQVKTIHVPKSMMTAPFLQHPTLTTGQKRYLYSIANVYSTEHMRRLMKQRYLNVLHRCIKSGHSSLDATKHTTGGPLLKDRLTFKMDNERDSGSRIKPYGQRKGTTVHSKVILPKITNSHSAE</sequence>
<comment type="similarity">
    <text evidence="1">Belongs to the FAM216 family.</text>
</comment>
<dbReference type="PaxDb" id="8022-A0A060WW81"/>
<protein>
    <recommendedName>
        <fullName evidence="4">Protein FAM216A</fullName>
    </recommendedName>
</protein>
<dbReference type="Pfam" id="PF15107">
    <property type="entry name" value="FAM216B"/>
    <property type="match status" value="1"/>
</dbReference>
<gene>
    <name evidence="2" type="ORF">GSONMT00045142001</name>
</gene>
<dbReference type="STRING" id="8022.A0A060WW81"/>
<evidence type="ECO:0000256" key="1">
    <source>
        <dbReference type="ARBA" id="ARBA00008615"/>
    </source>
</evidence>
<evidence type="ECO:0000313" key="2">
    <source>
        <dbReference type="EMBL" id="CDQ71222.1"/>
    </source>
</evidence>